<dbReference type="NCBIfam" id="NF004044">
    <property type="entry name" value="PRK05561.1"/>
    <property type="match status" value="1"/>
</dbReference>
<dbReference type="GO" id="GO:0005737">
    <property type="term" value="C:cytoplasm"/>
    <property type="evidence" value="ECO:0007669"/>
    <property type="project" value="TreeGrafter"/>
</dbReference>
<organism evidence="12">
    <name type="scientific">marine metagenome</name>
    <dbReference type="NCBI Taxonomy" id="408172"/>
    <lineage>
        <taxon>unclassified sequences</taxon>
        <taxon>metagenomes</taxon>
        <taxon>ecological metagenomes</taxon>
    </lineage>
</organism>
<comment type="similarity">
    <text evidence="2">Belongs to the type II topoisomerase GyrA/ParC subunit family.</text>
</comment>
<dbReference type="Gene3D" id="3.90.199.10">
    <property type="entry name" value="Topoisomerase II, domain 5"/>
    <property type="match status" value="1"/>
</dbReference>
<dbReference type="SUPFAM" id="SSF56719">
    <property type="entry name" value="Type II DNA topoisomerase"/>
    <property type="match status" value="1"/>
</dbReference>
<dbReference type="EMBL" id="UINC01003076">
    <property type="protein sequence ID" value="SVA03130.1"/>
    <property type="molecule type" value="Genomic_DNA"/>
</dbReference>
<evidence type="ECO:0000256" key="3">
    <source>
        <dbReference type="ARBA" id="ARBA00012895"/>
    </source>
</evidence>
<dbReference type="FunFam" id="3.30.1360.40:FF:000002">
    <property type="entry name" value="DNA gyrase subunit A"/>
    <property type="match status" value="1"/>
</dbReference>
<protein>
    <recommendedName>
        <fullName evidence="3">DNA topoisomerase (ATP-hydrolyzing)</fullName>
        <ecNumber evidence="3">5.6.2.2</ecNumber>
    </recommendedName>
</protein>
<dbReference type="CDD" id="cd00187">
    <property type="entry name" value="TOP4c"/>
    <property type="match status" value="1"/>
</dbReference>
<dbReference type="GO" id="GO:0005694">
    <property type="term" value="C:chromosome"/>
    <property type="evidence" value="ECO:0007669"/>
    <property type="project" value="InterPro"/>
</dbReference>
<dbReference type="InterPro" id="IPR005743">
    <property type="entry name" value="GyrA"/>
</dbReference>
<dbReference type="PROSITE" id="PS52040">
    <property type="entry name" value="TOPO_IIA"/>
    <property type="match status" value="1"/>
</dbReference>
<dbReference type="AlphaFoldDB" id="A0A381SGC1"/>
<dbReference type="InterPro" id="IPR035516">
    <property type="entry name" value="Gyrase/topoIV_suA_C"/>
</dbReference>
<dbReference type="PANTHER" id="PTHR43493">
    <property type="entry name" value="DNA GYRASE/TOPOISOMERASE SUBUNIT A"/>
    <property type="match status" value="1"/>
</dbReference>
<keyword evidence="8" id="KW-0238">DNA-binding</keyword>
<dbReference type="Gene3D" id="2.120.10.90">
    <property type="entry name" value="DNA gyrase/topoisomerase IV, subunit A, C-terminal"/>
    <property type="match status" value="1"/>
</dbReference>
<dbReference type="InterPro" id="IPR013760">
    <property type="entry name" value="Topo_IIA-like_dom_sf"/>
</dbReference>
<evidence type="ECO:0000256" key="4">
    <source>
        <dbReference type="ARBA" id="ARBA00022490"/>
    </source>
</evidence>
<keyword evidence="6" id="KW-0067">ATP-binding</keyword>
<evidence type="ECO:0000256" key="7">
    <source>
        <dbReference type="ARBA" id="ARBA00023029"/>
    </source>
</evidence>
<dbReference type="Gene3D" id="3.30.1360.40">
    <property type="match status" value="1"/>
</dbReference>
<proteinExistence type="inferred from homology"/>
<dbReference type="GO" id="GO:0003677">
    <property type="term" value="F:DNA binding"/>
    <property type="evidence" value="ECO:0007669"/>
    <property type="project" value="UniProtKB-KW"/>
</dbReference>
<evidence type="ECO:0000256" key="2">
    <source>
        <dbReference type="ARBA" id="ARBA00008263"/>
    </source>
</evidence>
<reference evidence="12" key="1">
    <citation type="submission" date="2018-05" db="EMBL/GenBank/DDBJ databases">
        <authorList>
            <person name="Lanie J.A."/>
            <person name="Ng W.-L."/>
            <person name="Kazmierczak K.M."/>
            <person name="Andrzejewski T.M."/>
            <person name="Davidsen T.M."/>
            <person name="Wayne K.J."/>
            <person name="Tettelin H."/>
            <person name="Glass J.I."/>
            <person name="Rusch D."/>
            <person name="Podicherti R."/>
            <person name="Tsui H.-C.T."/>
            <person name="Winkler M.E."/>
        </authorList>
    </citation>
    <scope>NUCLEOTIDE SEQUENCE</scope>
</reference>
<comment type="catalytic activity">
    <reaction evidence="1">
        <text>ATP-dependent breakage, passage and rejoining of double-stranded DNA.</text>
        <dbReference type="EC" id="5.6.2.2"/>
    </reaction>
</comment>
<dbReference type="FunFam" id="3.90.199.10:FF:000001">
    <property type="entry name" value="DNA gyrase subunit A"/>
    <property type="match status" value="1"/>
</dbReference>
<dbReference type="InterPro" id="IPR013757">
    <property type="entry name" value="Topo_IIA_A_a_sf"/>
</dbReference>
<dbReference type="InterPro" id="IPR002205">
    <property type="entry name" value="Topo_IIA_dom_A"/>
</dbReference>
<dbReference type="SMART" id="SM00434">
    <property type="entry name" value="TOP4c"/>
    <property type="match status" value="1"/>
</dbReference>
<evidence type="ECO:0000259" key="11">
    <source>
        <dbReference type="PROSITE" id="PS52040"/>
    </source>
</evidence>
<accession>A0A381SGC1</accession>
<dbReference type="Pfam" id="PF03989">
    <property type="entry name" value="DNA_gyraseA_C"/>
    <property type="match status" value="6"/>
</dbReference>
<feature type="compositionally biased region" description="Basic and acidic residues" evidence="10">
    <location>
        <begin position="811"/>
        <end position="820"/>
    </location>
</feature>
<dbReference type="InterPro" id="IPR006691">
    <property type="entry name" value="GyrA/parC_rep"/>
</dbReference>
<dbReference type="HAMAP" id="MF_01897">
    <property type="entry name" value="GyrA"/>
    <property type="match status" value="1"/>
</dbReference>
<dbReference type="InterPro" id="IPR013758">
    <property type="entry name" value="Topo_IIA_A/C_ab"/>
</dbReference>
<evidence type="ECO:0000256" key="10">
    <source>
        <dbReference type="SAM" id="MobiDB-lite"/>
    </source>
</evidence>
<dbReference type="FunFam" id="1.10.268.10:FF:000001">
    <property type="entry name" value="DNA gyrase subunit A"/>
    <property type="match status" value="1"/>
</dbReference>
<dbReference type="EC" id="5.6.2.2" evidence="3"/>
<feature type="region of interest" description="Disordered" evidence="10">
    <location>
        <begin position="811"/>
        <end position="848"/>
    </location>
</feature>
<evidence type="ECO:0000256" key="9">
    <source>
        <dbReference type="ARBA" id="ARBA00023235"/>
    </source>
</evidence>
<feature type="compositionally biased region" description="Basic and acidic residues" evidence="10">
    <location>
        <begin position="829"/>
        <end position="848"/>
    </location>
</feature>
<dbReference type="SUPFAM" id="SSF101904">
    <property type="entry name" value="GyrA/ParC C-terminal domain-like"/>
    <property type="match status" value="1"/>
</dbReference>
<keyword evidence="9" id="KW-0413">Isomerase</keyword>
<evidence type="ECO:0000256" key="5">
    <source>
        <dbReference type="ARBA" id="ARBA00022741"/>
    </source>
</evidence>
<keyword evidence="7" id="KW-0799">Topoisomerase</keyword>
<evidence type="ECO:0000313" key="12">
    <source>
        <dbReference type="EMBL" id="SVA03130.1"/>
    </source>
</evidence>
<keyword evidence="5" id="KW-0547">Nucleotide-binding</keyword>
<dbReference type="PANTHER" id="PTHR43493:SF5">
    <property type="entry name" value="DNA GYRASE SUBUNIT A, CHLOROPLASTIC_MITOCHONDRIAL"/>
    <property type="match status" value="1"/>
</dbReference>
<name>A0A381SGC1_9ZZZZ</name>
<keyword evidence="4" id="KW-0963">Cytoplasm</keyword>
<dbReference type="FunFam" id="2.120.10.90:FF:000004">
    <property type="entry name" value="DNA gyrase subunit A"/>
    <property type="match status" value="1"/>
</dbReference>
<dbReference type="NCBIfam" id="TIGR01063">
    <property type="entry name" value="gyrA"/>
    <property type="match status" value="1"/>
</dbReference>
<dbReference type="Gene3D" id="1.10.268.10">
    <property type="entry name" value="Topoisomerase, domain 3"/>
    <property type="match status" value="1"/>
</dbReference>
<sequence length="848" mass="94903">MVDYNRDNTLPRDIVDEMNESYLNYSMSVIVSRALPDVRDGLKPIHRRILYGMNELGSHWNRPYKKSARIVGDVMGKYHPHGDASIYDALVRMAQDFSMRHELVDGQGNFGSVDGDRAAAMRYTESRMTKLSGEMLKDLEKDTVDLQPNFDETLNEPTVLPAAVPTLLINGSEGIAVGMATKIPPHNMGEIIDGLVALIDGKNISTQELMEHIKGPDFPTAGLILGVDGLLQAYETGRGKIKMRARAHIETTKKGKDNIVITELPYQVNKASLIEKIADLARNKRIQGITEIRDESDKDGVRVVIESKRDAVPEVILNQLYKYTQLQDTFGIILLALVGGVPKIMPLKEALDHFIDFRHEIVVRRTKFDLKAAESRAHILEGLKIALDNIDEVIKIIRASKDPLVAKEGLMNNFNLSEKQSQAILDMRLQRLTGLEVNKVVEEYKEVIKIIAHLKGILESRSQRMSIIKTDLQEMKAQYGDPRRTEIIPVDSDFSMEDMIADEEIVLTITHEGYIKRTALNTYRTQRRGGRGVQGATSKEEDFVEHLFIANTHNYMLFFTDRGKCHWLKVYDIPQGGRATRGRAIVNLIGCEPGEKVEAFVSVKDFDDQHFIVMATRNGLVKKTALSAYSKPRKGGIFAIDIREGDTLIEARITNGENDILLGTREGKSIRFSEKNIRPTGRKTMGVKGIRLGSKDDYVISMLVVKREGTILVATEKGLGKRTDVIQYRTQTRGGKGVMTMRVTEKTGKMVSIMEVVDADDLIVITDKGVLMRQPVSNIRTIGRVTQGVKLVKLDEGSKISSISRVINEAEPRDNYDKTENGILDESDEKTIGGEDIAKQEKSENDGS</sequence>
<dbReference type="GO" id="GO:0005524">
    <property type="term" value="F:ATP binding"/>
    <property type="evidence" value="ECO:0007669"/>
    <property type="project" value="UniProtKB-KW"/>
</dbReference>
<evidence type="ECO:0000256" key="8">
    <source>
        <dbReference type="ARBA" id="ARBA00023125"/>
    </source>
</evidence>
<dbReference type="InterPro" id="IPR050220">
    <property type="entry name" value="Type_II_DNA_Topoisomerases"/>
</dbReference>
<gene>
    <name evidence="12" type="ORF">METZ01_LOCUS55984</name>
</gene>
<dbReference type="GO" id="GO:0009330">
    <property type="term" value="C:DNA topoisomerase type II (double strand cut, ATP-hydrolyzing) complex"/>
    <property type="evidence" value="ECO:0007669"/>
    <property type="project" value="TreeGrafter"/>
</dbReference>
<dbReference type="GO" id="GO:0003918">
    <property type="term" value="F:DNA topoisomerase type II (double strand cut, ATP-hydrolyzing) activity"/>
    <property type="evidence" value="ECO:0007669"/>
    <property type="project" value="UniProtKB-EC"/>
</dbReference>
<evidence type="ECO:0000256" key="1">
    <source>
        <dbReference type="ARBA" id="ARBA00000185"/>
    </source>
</evidence>
<dbReference type="NCBIfam" id="NF004043">
    <property type="entry name" value="PRK05560.1"/>
    <property type="match status" value="1"/>
</dbReference>
<dbReference type="Pfam" id="PF00521">
    <property type="entry name" value="DNA_topoisoIV"/>
    <property type="match status" value="1"/>
</dbReference>
<feature type="domain" description="Topo IIA-type catalytic" evidence="11">
    <location>
        <begin position="35"/>
        <end position="499"/>
    </location>
</feature>
<evidence type="ECO:0000256" key="6">
    <source>
        <dbReference type="ARBA" id="ARBA00022840"/>
    </source>
</evidence>
<dbReference type="GO" id="GO:0006265">
    <property type="term" value="P:DNA topological change"/>
    <property type="evidence" value="ECO:0007669"/>
    <property type="project" value="InterPro"/>
</dbReference>